<dbReference type="AlphaFoldDB" id="A0AAV4NSN2"/>
<reference evidence="1 2" key="1">
    <citation type="submission" date="2021-06" db="EMBL/GenBank/DDBJ databases">
        <title>Caerostris extrusa draft genome.</title>
        <authorList>
            <person name="Kono N."/>
            <person name="Arakawa K."/>
        </authorList>
    </citation>
    <scope>NUCLEOTIDE SEQUENCE [LARGE SCALE GENOMIC DNA]</scope>
</reference>
<name>A0AAV4NSN2_CAEEX</name>
<evidence type="ECO:0000313" key="2">
    <source>
        <dbReference type="Proteomes" id="UP001054945"/>
    </source>
</evidence>
<protein>
    <submittedName>
        <fullName evidence="1">Uncharacterized protein</fullName>
    </submittedName>
</protein>
<sequence>MTLRMYWRNSFRTHPEFSLVPPGHLVTDGMSLVSFHGIWKMHCRKDSMSCNMTLNVGGIPFALPSRVFMSPPGHLVTDGYLENALPKGLDGMQYDTENVLEEFLSHCHPEIFMSPPGHLVTDGMPQVSSHVTLNLISYQQNA</sequence>
<keyword evidence="2" id="KW-1185">Reference proteome</keyword>
<dbReference type="EMBL" id="BPLR01003611">
    <property type="protein sequence ID" value="GIX86748.1"/>
    <property type="molecule type" value="Genomic_DNA"/>
</dbReference>
<comment type="caution">
    <text evidence="1">The sequence shown here is derived from an EMBL/GenBank/DDBJ whole genome shotgun (WGS) entry which is preliminary data.</text>
</comment>
<proteinExistence type="predicted"/>
<evidence type="ECO:0000313" key="1">
    <source>
        <dbReference type="EMBL" id="GIX86748.1"/>
    </source>
</evidence>
<dbReference type="Proteomes" id="UP001054945">
    <property type="component" value="Unassembled WGS sequence"/>
</dbReference>
<gene>
    <name evidence="1" type="ORF">CEXT_90331</name>
</gene>
<accession>A0AAV4NSN2</accession>
<organism evidence="1 2">
    <name type="scientific">Caerostris extrusa</name>
    <name type="common">Bark spider</name>
    <name type="synonym">Caerostris bankana</name>
    <dbReference type="NCBI Taxonomy" id="172846"/>
    <lineage>
        <taxon>Eukaryota</taxon>
        <taxon>Metazoa</taxon>
        <taxon>Ecdysozoa</taxon>
        <taxon>Arthropoda</taxon>
        <taxon>Chelicerata</taxon>
        <taxon>Arachnida</taxon>
        <taxon>Araneae</taxon>
        <taxon>Araneomorphae</taxon>
        <taxon>Entelegynae</taxon>
        <taxon>Araneoidea</taxon>
        <taxon>Araneidae</taxon>
        <taxon>Caerostris</taxon>
    </lineage>
</organism>